<keyword evidence="1" id="KW-0812">Transmembrane</keyword>
<feature type="transmembrane region" description="Helical" evidence="1">
    <location>
        <begin position="127"/>
        <end position="147"/>
    </location>
</feature>
<protein>
    <submittedName>
        <fullName evidence="2">Uncharacterized protein</fullName>
    </submittedName>
</protein>
<dbReference type="VEuPathDB" id="VectorBase:GAUT031908"/>
<sequence>MNQAIDYLYEPLIENVSRLRLKGLITEMHHNTATKNAVMCLVPVHMSLLHLLGTSLFYFNRNSDISVAHLSSEHVLTMIKEWIFRFFSYFLFEVTGRELPSANRIHNQNSKHNRNKCLSLKCNKPGISFWLLVHYLLHILLTTPPVVDKMMFPIGLLFLPSNIQQSLEYSATEQNRTEQHTIYSKIFIQIEIEIRTITITIRMFTQTQSKCPTERQQTTYSLNCCIK</sequence>
<keyword evidence="1" id="KW-0472">Membrane</keyword>
<dbReference type="AlphaFoldDB" id="A0A1A9VBI8"/>
<accession>A0A1A9VBI8</accession>
<evidence type="ECO:0000313" key="3">
    <source>
        <dbReference type="Proteomes" id="UP000078200"/>
    </source>
</evidence>
<dbReference type="EnsemblMetazoa" id="GAUT031908-RA">
    <property type="protein sequence ID" value="GAUT031908-PA"/>
    <property type="gene ID" value="GAUT031908"/>
</dbReference>
<reference evidence="2" key="1">
    <citation type="submission" date="2020-05" db="UniProtKB">
        <authorList>
            <consortium name="EnsemblMetazoa"/>
        </authorList>
    </citation>
    <scope>IDENTIFICATION</scope>
    <source>
        <strain evidence="2">TTRI</strain>
    </source>
</reference>
<evidence type="ECO:0000256" key="1">
    <source>
        <dbReference type="SAM" id="Phobius"/>
    </source>
</evidence>
<name>A0A1A9VBI8_GLOAU</name>
<keyword evidence="1" id="KW-1133">Transmembrane helix</keyword>
<dbReference type="Proteomes" id="UP000078200">
    <property type="component" value="Unassembled WGS sequence"/>
</dbReference>
<evidence type="ECO:0000313" key="2">
    <source>
        <dbReference type="EnsemblMetazoa" id="GAUT031908-PA"/>
    </source>
</evidence>
<organism evidence="2 3">
    <name type="scientific">Glossina austeni</name>
    <name type="common">Savannah tsetse fly</name>
    <dbReference type="NCBI Taxonomy" id="7395"/>
    <lineage>
        <taxon>Eukaryota</taxon>
        <taxon>Metazoa</taxon>
        <taxon>Ecdysozoa</taxon>
        <taxon>Arthropoda</taxon>
        <taxon>Hexapoda</taxon>
        <taxon>Insecta</taxon>
        <taxon>Pterygota</taxon>
        <taxon>Neoptera</taxon>
        <taxon>Endopterygota</taxon>
        <taxon>Diptera</taxon>
        <taxon>Brachycera</taxon>
        <taxon>Muscomorpha</taxon>
        <taxon>Hippoboscoidea</taxon>
        <taxon>Glossinidae</taxon>
        <taxon>Glossina</taxon>
    </lineage>
</organism>
<proteinExistence type="predicted"/>
<keyword evidence="3" id="KW-1185">Reference proteome</keyword>